<evidence type="ECO:0000256" key="10">
    <source>
        <dbReference type="PROSITE-ProRule" id="PRU00196"/>
    </source>
</evidence>
<feature type="compositionally biased region" description="Acidic residues" evidence="11">
    <location>
        <begin position="780"/>
        <end position="797"/>
    </location>
</feature>
<dbReference type="GO" id="GO:0005886">
    <property type="term" value="C:plasma membrane"/>
    <property type="evidence" value="ECO:0007669"/>
    <property type="project" value="TreeGrafter"/>
</dbReference>
<keyword evidence="2" id="KW-0812">Transmembrane</keyword>
<keyword evidence="8" id="KW-0325">Glycoprotein</keyword>
<gene>
    <name evidence="15" type="ORF">PMEA_00027840</name>
</gene>
<evidence type="ECO:0000256" key="6">
    <source>
        <dbReference type="ARBA" id="ARBA00023136"/>
    </source>
</evidence>
<feature type="region of interest" description="Disordered" evidence="11">
    <location>
        <begin position="775"/>
        <end position="797"/>
    </location>
</feature>
<feature type="domain" description="Ig-like" evidence="14">
    <location>
        <begin position="274"/>
        <end position="349"/>
    </location>
</feature>
<dbReference type="InterPro" id="IPR013783">
    <property type="entry name" value="Ig-like_fold"/>
</dbReference>
<evidence type="ECO:0000256" key="3">
    <source>
        <dbReference type="ARBA" id="ARBA00022729"/>
    </source>
</evidence>
<evidence type="ECO:0000313" key="15">
    <source>
        <dbReference type="EMBL" id="CAH3155172.1"/>
    </source>
</evidence>
<dbReference type="Pfam" id="PF13927">
    <property type="entry name" value="Ig_3"/>
    <property type="match status" value="2"/>
</dbReference>
<dbReference type="InterPro" id="IPR036179">
    <property type="entry name" value="Ig-like_dom_sf"/>
</dbReference>
<dbReference type="InterPro" id="IPR000884">
    <property type="entry name" value="TSP1_rpt"/>
</dbReference>
<evidence type="ECO:0000256" key="4">
    <source>
        <dbReference type="ARBA" id="ARBA00022737"/>
    </source>
</evidence>
<feature type="domain" description="Ig-like" evidence="14">
    <location>
        <begin position="686"/>
        <end position="772"/>
    </location>
</feature>
<keyword evidence="5" id="KW-1133">Transmembrane helix</keyword>
<keyword evidence="9" id="KW-0393">Immunoglobulin domain</keyword>
<dbReference type="PROSITE" id="PS50287">
    <property type="entry name" value="SRCR_2"/>
    <property type="match status" value="2"/>
</dbReference>
<dbReference type="InterPro" id="IPR007110">
    <property type="entry name" value="Ig-like_dom"/>
</dbReference>
<evidence type="ECO:0000259" key="14">
    <source>
        <dbReference type="PROSITE" id="PS50835"/>
    </source>
</evidence>
<keyword evidence="4" id="KW-0677">Repeat</keyword>
<dbReference type="Pfam" id="PF07679">
    <property type="entry name" value="I-set"/>
    <property type="match status" value="3"/>
</dbReference>
<dbReference type="InterPro" id="IPR003599">
    <property type="entry name" value="Ig_sub"/>
</dbReference>
<dbReference type="PANTHER" id="PTHR45080:SF8">
    <property type="entry name" value="IG-LIKE DOMAIN-CONTAINING PROTEIN"/>
    <property type="match status" value="1"/>
</dbReference>
<dbReference type="SMART" id="SM00409">
    <property type="entry name" value="IG"/>
    <property type="match status" value="5"/>
</dbReference>
<evidence type="ECO:0000256" key="2">
    <source>
        <dbReference type="ARBA" id="ARBA00022692"/>
    </source>
</evidence>
<evidence type="ECO:0000256" key="5">
    <source>
        <dbReference type="ARBA" id="ARBA00022989"/>
    </source>
</evidence>
<feature type="chain" id="PRO_5043773633" description="Hemicentin-1" evidence="12">
    <location>
        <begin position="20"/>
        <end position="797"/>
    </location>
</feature>
<feature type="domain" description="Ig-like" evidence="14">
    <location>
        <begin position="541"/>
        <end position="620"/>
    </location>
</feature>
<feature type="domain" description="Ig-like" evidence="14">
    <location>
        <begin position="383"/>
        <end position="446"/>
    </location>
</feature>
<dbReference type="SMART" id="SM00202">
    <property type="entry name" value="SR"/>
    <property type="match status" value="1"/>
</dbReference>
<keyword evidence="7 10" id="KW-1015">Disulfide bond</keyword>
<dbReference type="InterPro" id="IPR050958">
    <property type="entry name" value="Cell_Adh-Cytoskel_Orgn"/>
</dbReference>
<feature type="domain" description="Ig-like" evidence="14">
    <location>
        <begin position="458"/>
        <end position="536"/>
    </location>
</feature>
<proteinExistence type="predicted"/>
<evidence type="ECO:0000256" key="1">
    <source>
        <dbReference type="ARBA" id="ARBA00004167"/>
    </source>
</evidence>
<dbReference type="Gene3D" id="2.60.40.10">
    <property type="entry name" value="Immunoglobulins"/>
    <property type="match status" value="5"/>
</dbReference>
<dbReference type="CDD" id="cd00096">
    <property type="entry name" value="Ig"/>
    <property type="match status" value="1"/>
</dbReference>
<evidence type="ECO:0000259" key="13">
    <source>
        <dbReference type="PROSITE" id="PS50287"/>
    </source>
</evidence>
<evidence type="ECO:0008006" key="17">
    <source>
        <dbReference type="Google" id="ProtNLM"/>
    </source>
</evidence>
<dbReference type="FunFam" id="2.60.40.10:FF:000032">
    <property type="entry name" value="palladin isoform X1"/>
    <property type="match status" value="2"/>
</dbReference>
<evidence type="ECO:0000256" key="12">
    <source>
        <dbReference type="SAM" id="SignalP"/>
    </source>
</evidence>
<dbReference type="Proteomes" id="UP001159428">
    <property type="component" value="Unassembled WGS sequence"/>
</dbReference>
<dbReference type="SMART" id="SM00209">
    <property type="entry name" value="TSP1"/>
    <property type="match status" value="1"/>
</dbReference>
<comment type="caution">
    <text evidence="15">The sequence shown here is derived from an EMBL/GenBank/DDBJ whole genome shotgun (WGS) entry which is preliminary data.</text>
</comment>
<dbReference type="InterPro" id="IPR036383">
    <property type="entry name" value="TSP1_rpt_sf"/>
</dbReference>
<feature type="signal peptide" evidence="12">
    <location>
        <begin position="1"/>
        <end position="19"/>
    </location>
</feature>
<keyword evidence="6" id="KW-0472">Membrane</keyword>
<protein>
    <recommendedName>
        <fullName evidence="17">Hemicentin-1</fullName>
    </recommendedName>
</protein>
<dbReference type="InterPro" id="IPR001190">
    <property type="entry name" value="SRCR"/>
</dbReference>
<dbReference type="PROSITE" id="PS50835">
    <property type="entry name" value="IG_LIKE"/>
    <property type="match status" value="5"/>
</dbReference>
<dbReference type="PANTHER" id="PTHR45080">
    <property type="entry name" value="CONTACTIN 5"/>
    <property type="match status" value="1"/>
</dbReference>
<feature type="disulfide bond" evidence="10">
    <location>
        <begin position="238"/>
        <end position="248"/>
    </location>
</feature>
<name>A0AAU9XQW5_9CNID</name>
<organism evidence="15 16">
    <name type="scientific">Pocillopora meandrina</name>
    <dbReference type="NCBI Taxonomy" id="46732"/>
    <lineage>
        <taxon>Eukaryota</taxon>
        <taxon>Metazoa</taxon>
        <taxon>Cnidaria</taxon>
        <taxon>Anthozoa</taxon>
        <taxon>Hexacorallia</taxon>
        <taxon>Scleractinia</taxon>
        <taxon>Astrocoeniina</taxon>
        <taxon>Pocilloporidae</taxon>
        <taxon>Pocillopora</taxon>
    </lineage>
</organism>
<dbReference type="InterPro" id="IPR036772">
    <property type="entry name" value="SRCR-like_dom_sf"/>
</dbReference>
<keyword evidence="16" id="KW-1185">Reference proteome</keyword>
<dbReference type="AlphaFoldDB" id="A0AAU9XQW5"/>
<dbReference type="SUPFAM" id="SSF82895">
    <property type="entry name" value="TSP-1 type 1 repeat"/>
    <property type="match status" value="1"/>
</dbReference>
<dbReference type="Gene3D" id="3.10.250.10">
    <property type="entry name" value="SRCR-like domain"/>
    <property type="match status" value="2"/>
</dbReference>
<dbReference type="FunFam" id="3.10.250.10:FF:000016">
    <property type="entry name" value="Scavenger receptor cysteine-rich protein type 12"/>
    <property type="match status" value="1"/>
</dbReference>
<dbReference type="InterPro" id="IPR003598">
    <property type="entry name" value="Ig_sub2"/>
</dbReference>
<dbReference type="InterPro" id="IPR013098">
    <property type="entry name" value="Ig_I-set"/>
</dbReference>
<dbReference type="Gene3D" id="2.20.100.10">
    <property type="entry name" value="Thrombospondin type-1 (TSP1) repeat"/>
    <property type="match status" value="1"/>
</dbReference>
<reference evidence="15 16" key="1">
    <citation type="submission" date="2022-05" db="EMBL/GenBank/DDBJ databases">
        <authorList>
            <consortium name="Genoscope - CEA"/>
            <person name="William W."/>
        </authorList>
    </citation>
    <scope>NUCLEOTIDE SEQUENCE [LARGE SCALE GENOMIC DNA]</scope>
</reference>
<comment type="subcellular location">
    <subcellularLocation>
        <location evidence="1">Membrane</location>
        <topology evidence="1">Single-pass membrane protein</topology>
    </subcellularLocation>
</comment>
<dbReference type="FunFam" id="2.20.100.10:FF:000002">
    <property type="entry name" value="Unc-5 netrin receptor C"/>
    <property type="match status" value="1"/>
</dbReference>
<dbReference type="Pfam" id="PF00530">
    <property type="entry name" value="SRCR"/>
    <property type="match status" value="1"/>
</dbReference>
<dbReference type="GO" id="GO:0007156">
    <property type="term" value="P:homophilic cell adhesion via plasma membrane adhesion molecules"/>
    <property type="evidence" value="ECO:0007669"/>
    <property type="project" value="TreeGrafter"/>
</dbReference>
<dbReference type="PRINTS" id="PR00258">
    <property type="entry name" value="SPERACTRCPTR"/>
</dbReference>
<sequence>MSSVVAYQIFLFTTLLVDGGWSEWSSWSICTKPVGGIQTRQRECTNPEPAHGGKHCDGTGAMLRECSNMSSCQEEFPLRFETEKNPSVGTMKIFSNSSWQKLCTSQWDDADENSTCMAMGYYSNAVYANDTRYAERGNSSEMSTHYNCTIPTTCQNNLEKKQQFCKVPVRLNGANVEYGGRVEVFYKGKWAKICRNKWDFNDVKVICRQLGFEEALAEFIGSDIKAEGIPFAMSDVSCTGEEFELASCDRIDGKLNIPPQCQSDDKGSQALCQPKNKNVLKRNELYFDIGSREKLHCSINNKTNYVRWVINGRKLEITNSTSERIKAKDNGDLFIDDVQLSDGGIYECQRLEYVQYYIVYINARFTQKTLDQQTFIAYTSGIISCSADGTPSPQISWSKKGGKSLDPRRFTPTSNGSLRIGFVKPEDDGTFIICTMTQTKGPQRVSSREKKHTSDIRPKVCISGASNLIIEGSNVNLTCKVVEGRPEPRITWLKNNTLQRESLSLFFSKITKEDEGRYTCKAENEAGNSTKDIDISVKVPPHVRDESRNLTIEFDYPFIRECYFRGDPQVSVYWTKDGVLISKNNTLVIRQATFKDKGYYECTAKNDYGEANSSFWIDVTGKPKIVVYVIYQTCNLTELEMIMLLHLTRVDDVMCFKRISFFFWFKRKVDYTNLINFGFFFIEVFPQIIEPPINQSVTEGNSVNFSCRATGVPTPTLVWVFNNGDLPSGINQFNDKGESFLEFLSVTKGMEGTYKCEAKNKANTTSSSATLRVYGKFNDNDDNDDDNDNDDADFDDD</sequence>
<comment type="caution">
    <text evidence="10">Lacks conserved residue(s) required for the propagation of feature annotation.</text>
</comment>
<evidence type="ECO:0000313" key="16">
    <source>
        <dbReference type="Proteomes" id="UP001159428"/>
    </source>
</evidence>
<accession>A0AAU9XQW5</accession>
<feature type="domain" description="SRCR" evidence="13">
    <location>
        <begin position="169"/>
        <end position="273"/>
    </location>
</feature>
<dbReference type="SUPFAM" id="SSF56487">
    <property type="entry name" value="SRCR-like"/>
    <property type="match status" value="2"/>
</dbReference>
<feature type="non-terminal residue" evidence="15">
    <location>
        <position position="797"/>
    </location>
</feature>
<dbReference type="Pfam" id="PF00090">
    <property type="entry name" value="TSP_1"/>
    <property type="match status" value="1"/>
</dbReference>
<keyword evidence="3 12" id="KW-0732">Signal</keyword>
<dbReference type="EMBL" id="CALNXJ010000057">
    <property type="protein sequence ID" value="CAH3155172.1"/>
    <property type="molecule type" value="Genomic_DNA"/>
</dbReference>
<dbReference type="SUPFAM" id="SSF48726">
    <property type="entry name" value="Immunoglobulin"/>
    <property type="match status" value="5"/>
</dbReference>
<evidence type="ECO:0000256" key="7">
    <source>
        <dbReference type="ARBA" id="ARBA00023157"/>
    </source>
</evidence>
<dbReference type="PRINTS" id="PR01705">
    <property type="entry name" value="TSP1REPEAT"/>
</dbReference>
<evidence type="ECO:0000256" key="9">
    <source>
        <dbReference type="ARBA" id="ARBA00023319"/>
    </source>
</evidence>
<evidence type="ECO:0000256" key="11">
    <source>
        <dbReference type="SAM" id="MobiDB-lite"/>
    </source>
</evidence>
<feature type="domain" description="SRCR" evidence="13">
    <location>
        <begin position="78"/>
        <end position="120"/>
    </location>
</feature>
<dbReference type="SMART" id="SM00408">
    <property type="entry name" value="IGc2"/>
    <property type="match status" value="5"/>
</dbReference>
<evidence type="ECO:0000256" key="8">
    <source>
        <dbReference type="ARBA" id="ARBA00023180"/>
    </source>
</evidence>
<dbReference type="PROSITE" id="PS50092">
    <property type="entry name" value="TSP1"/>
    <property type="match status" value="1"/>
</dbReference>